<evidence type="ECO:0000313" key="5">
    <source>
        <dbReference type="EMBL" id="JAP24499.1"/>
    </source>
</evidence>
<evidence type="ECO:0000256" key="2">
    <source>
        <dbReference type="ARBA" id="ARBA00022896"/>
    </source>
</evidence>
<feature type="domain" description="Non-haem dioxygenase N-terminal" evidence="4">
    <location>
        <begin position="6"/>
        <end position="49"/>
    </location>
</feature>
<evidence type="ECO:0000256" key="1">
    <source>
        <dbReference type="ARBA" id="ARBA00022723"/>
    </source>
</evidence>
<keyword evidence="1" id="KW-0479">Metal-binding</keyword>
<evidence type="ECO:0000259" key="4">
    <source>
        <dbReference type="Pfam" id="PF14226"/>
    </source>
</evidence>
<dbReference type="InterPro" id="IPR026992">
    <property type="entry name" value="DIOX_N"/>
</dbReference>
<dbReference type="Gene3D" id="2.60.120.330">
    <property type="entry name" value="B-lactam Antibiotic, Isopenicillin N Synthase, Chain"/>
    <property type="match status" value="1"/>
</dbReference>
<name>A0A0V0HWH3_SOLCH</name>
<dbReference type="InterPro" id="IPR027443">
    <property type="entry name" value="IPNS-like_sf"/>
</dbReference>
<protein>
    <submittedName>
        <fullName evidence="5">Putative ovule protein</fullName>
    </submittedName>
</protein>
<dbReference type="SUPFAM" id="SSF51197">
    <property type="entry name" value="Clavaminate synthase-like"/>
    <property type="match status" value="1"/>
</dbReference>
<accession>A0A0V0HWH3</accession>
<evidence type="ECO:0000256" key="3">
    <source>
        <dbReference type="ARBA" id="ARBA00023004"/>
    </source>
</evidence>
<dbReference type="GO" id="GO:0031418">
    <property type="term" value="F:L-ascorbic acid binding"/>
    <property type="evidence" value="ECO:0007669"/>
    <property type="project" value="UniProtKB-KW"/>
</dbReference>
<dbReference type="EMBL" id="GEDG01014314">
    <property type="protein sequence ID" value="JAP24499.1"/>
    <property type="molecule type" value="Transcribed_RNA"/>
</dbReference>
<sequence length="79" mass="9006">MESNFPVVDMGLLQTEKRPEAMDKIKVACENWGFFELVNQGIGITIAKQAIKIRVPNCSDSSYIVVLLTVHEEVIERRR</sequence>
<reference evidence="5" key="1">
    <citation type="submission" date="2015-12" db="EMBL/GenBank/DDBJ databases">
        <title>Gene expression during late stages of embryo sac development: a critical building block for successful pollen-pistil interactions.</title>
        <authorList>
            <person name="Liu Y."/>
            <person name="Joly V."/>
            <person name="Sabar M."/>
            <person name="Matton D.P."/>
        </authorList>
    </citation>
    <scope>NUCLEOTIDE SEQUENCE</scope>
</reference>
<dbReference type="AlphaFoldDB" id="A0A0V0HWH3"/>
<dbReference type="GO" id="GO:0046872">
    <property type="term" value="F:metal ion binding"/>
    <property type="evidence" value="ECO:0007669"/>
    <property type="project" value="UniProtKB-KW"/>
</dbReference>
<keyword evidence="3" id="KW-0408">Iron</keyword>
<dbReference type="GO" id="GO:0016706">
    <property type="term" value="F:2-oxoglutarate-dependent dioxygenase activity"/>
    <property type="evidence" value="ECO:0007669"/>
    <property type="project" value="UniProtKB-ARBA"/>
</dbReference>
<dbReference type="Pfam" id="PF14226">
    <property type="entry name" value="DIOX_N"/>
    <property type="match status" value="1"/>
</dbReference>
<proteinExistence type="predicted"/>
<organism evidence="5">
    <name type="scientific">Solanum chacoense</name>
    <name type="common">Chaco potato</name>
    <dbReference type="NCBI Taxonomy" id="4108"/>
    <lineage>
        <taxon>Eukaryota</taxon>
        <taxon>Viridiplantae</taxon>
        <taxon>Streptophyta</taxon>
        <taxon>Embryophyta</taxon>
        <taxon>Tracheophyta</taxon>
        <taxon>Spermatophyta</taxon>
        <taxon>Magnoliopsida</taxon>
        <taxon>eudicotyledons</taxon>
        <taxon>Gunneridae</taxon>
        <taxon>Pentapetalae</taxon>
        <taxon>asterids</taxon>
        <taxon>lamiids</taxon>
        <taxon>Solanales</taxon>
        <taxon>Solanaceae</taxon>
        <taxon>Solanoideae</taxon>
        <taxon>Solaneae</taxon>
        <taxon>Solanum</taxon>
    </lineage>
</organism>
<keyword evidence="2" id="KW-0847">Vitamin C</keyword>